<dbReference type="PANTHER" id="PTHR37535">
    <property type="entry name" value="FLUG DOMAIN PROTEIN"/>
    <property type="match status" value="1"/>
</dbReference>
<reference evidence="2" key="2">
    <citation type="submission" date="2023-01" db="EMBL/GenBank/DDBJ databases">
        <authorList>
            <person name="Petersen C."/>
        </authorList>
    </citation>
    <scope>NUCLEOTIDE SEQUENCE</scope>
    <source>
        <strain evidence="2">IBT 15450</strain>
    </source>
</reference>
<organism evidence="2 3">
    <name type="scientific">Penicillium canescens</name>
    <dbReference type="NCBI Taxonomy" id="5083"/>
    <lineage>
        <taxon>Eukaryota</taxon>
        <taxon>Fungi</taxon>
        <taxon>Dikarya</taxon>
        <taxon>Ascomycota</taxon>
        <taxon>Pezizomycotina</taxon>
        <taxon>Eurotiomycetes</taxon>
        <taxon>Eurotiomycetidae</taxon>
        <taxon>Eurotiales</taxon>
        <taxon>Aspergillaceae</taxon>
        <taxon>Penicillium</taxon>
    </lineage>
</organism>
<feature type="compositionally biased region" description="Basic and acidic residues" evidence="1">
    <location>
        <begin position="309"/>
        <end position="321"/>
    </location>
</feature>
<evidence type="ECO:0000256" key="1">
    <source>
        <dbReference type="SAM" id="MobiDB-lite"/>
    </source>
</evidence>
<name>A0AAD6I8P6_PENCN</name>
<protein>
    <submittedName>
        <fullName evidence="2">Uncharacterized protein</fullName>
    </submittedName>
</protein>
<feature type="compositionally biased region" description="Basic residues" evidence="1">
    <location>
        <begin position="333"/>
        <end position="344"/>
    </location>
</feature>
<feature type="region of interest" description="Disordered" evidence="1">
    <location>
        <begin position="1"/>
        <end position="20"/>
    </location>
</feature>
<comment type="caution">
    <text evidence="2">The sequence shown here is derived from an EMBL/GenBank/DDBJ whole genome shotgun (WGS) entry which is preliminary data.</text>
</comment>
<dbReference type="EMBL" id="JAQJZL010000009">
    <property type="protein sequence ID" value="KAJ6037868.1"/>
    <property type="molecule type" value="Genomic_DNA"/>
</dbReference>
<dbReference type="AlphaFoldDB" id="A0AAD6I8P6"/>
<feature type="compositionally biased region" description="Basic and acidic residues" evidence="1">
    <location>
        <begin position="1"/>
        <end position="14"/>
    </location>
</feature>
<feature type="region of interest" description="Disordered" evidence="1">
    <location>
        <begin position="212"/>
        <end position="344"/>
    </location>
</feature>
<proteinExistence type="predicted"/>
<evidence type="ECO:0000313" key="2">
    <source>
        <dbReference type="EMBL" id="KAJ6037868.1"/>
    </source>
</evidence>
<dbReference type="Proteomes" id="UP001219568">
    <property type="component" value="Unassembled WGS sequence"/>
</dbReference>
<accession>A0AAD6I8P6</accession>
<evidence type="ECO:0000313" key="3">
    <source>
        <dbReference type="Proteomes" id="UP001219568"/>
    </source>
</evidence>
<keyword evidence="3" id="KW-1185">Reference proteome</keyword>
<feature type="compositionally biased region" description="Polar residues" evidence="1">
    <location>
        <begin position="246"/>
        <end position="284"/>
    </location>
</feature>
<gene>
    <name evidence="2" type="ORF">N7460_007639</name>
</gene>
<dbReference type="PANTHER" id="PTHR37535:SF4">
    <property type="entry name" value="FLUG DOMAIN-CONTAINING PROTEIN"/>
    <property type="match status" value="1"/>
</dbReference>
<sequence length="344" mass="38578">MLLGESHAEERDADSSAEEDWELPIPDYVFPERARLVENFYGPQAEDFDEDKLLTRRIQVTKDMVALLQLCEPSRRGNRVNWDLDEEGNRPIEQSEQLASFEEDARQCPTDVCIICCGESRRSASNPPPHKFPARRKDSLRRHLIDAHFLYVHDGISCTWATCSHVPKFAKVTEFLAHAAKVHTYDVNIKLCHLLEESRPVCRAITSVDSSEVSSKSEARSRTETPASSVGFEITNIDPRLLEPHTVNTEPPSNQPGTDTLMSSVGSGVTKSGPCSTEIATRQNLAKRAAKAASSEPGPHRQYTTRSSLHRDHSEEQPEIKKRAKGQPARVKTSLRRSKRLKSS</sequence>
<reference evidence="2" key="1">
    <citation type="journal article" date="2023" name="IMA Fungus">
        <title>Comparative genomic study of the Penicillium genus elucidates a diverse pangenome and 15 lateral gene transfer events.</title>
        <authorList>
            <person name="Petersen C."/>
            <person name="Sorensen T."/>
            <person name="Nielsen M.R."/>
            <person name="Sondergaard T.E."/>
            <person name="Sorensen J.L."/>
            <person name="Fitzpatrick D.A."/>
            <person name="Frisvad J.C."/>
            <person name="Nielsen K.L."/>
        </authorList>
    </citation>
    <scope>NUCLEOTIDE SEQUENCE</scope>
    <source>
        <strain evidence="2">IBT 15450</strain>
    </source>
</reference>